<dbReference type="Pfam" id="PF02810">
    <property type="entry name" value="SEC-C"/>
    <property type="match status" value="1"/>
</dbReference>
<gene>
    <name evidence="1" type="ORF">A6A03_13140</name>
</gene>
<sequence>MARPGAPKLGRNDPCYCGSGRKYKDCHLRQEEEWRSQQLRLRNAQDNVLQRLLNLATEADPVDLRTAFDRYWNGRYQFEQLAELNEREGYGADRFMVWFAFDYRQADGHTLVTRLAANLDQSDLGDLERQLLPTWVDVRLRPYRVERLRPNAGANLRDLLTGDLVILADSHASLRLELDEVIVGHLVPVDTPIGSSQPNYYLAGPAAHLTPDTAEPLRTFADVHLEAFRRDHPDAGWLDLLRDRSEIWSHFILILPTDKPDPERLQRYIAETRQQLLGA</sequence>
<dbReference type="AlphaFoldDB" id="A0A178MCC0"/>
<protein>
    <submittedName>
        <fullName evidence="1">Zinc chelation protein SecC</fullName>
    </submittedName>
</protein>
<accession>A0A178MCC0</accession>
<evidence type="ECO:0000313" key="2">
    <source>
        <dbReference type="Proteomes" id="UP000078287"/>
    </source>
</evidence>
<dbReference type="OrthoDB" id="6399948at2"/>
<dbReference type="InterPro" id="IPR004027">
    <property type="entry name" value="SEC_C_motif"/>
</dbReference>
<dbReference type="SUPFAM" id="SSF103642">
    <property type="entry name" value="Sec-C motif"/>
    <property type="match status" value="1"/>
</dbReference>
<organism evidence="1 2">
    <name type="scientific">Chloroflexus islandicus</name>
    <dbReference type="NCBI Taxonomy" id="1707952"/>
    <lineage>
        <taxon>Bacteria</taxon>
        <taxon>Bacillati</taxon>
        <taxon>Chloroflexota</taxon>
        <taxon>Chloroflexia</taxon>
        <taxon>Chloroflexales</taxon>
        <taxon>Chloroflexineae</taxon>
        <taxon>Chloroflexaceae</taxon>
        <taxon>Chloroflexus</taxon>
    </lineage>
</organism>
<reference evidence="1 2" key="1">
    <citation type="submission" date="2016-04" db="EMBL/GenBank/DDBJ databases">
        <title>Chloroflexus islandicus sp. nov., a thermophilic filamentous anoxygenic phototrophic bacterium from geyser Strokkur (Iceland).</title>
        <authorList>
            <person name="Gaisin V.A."/>
            <person name="Kalashnikov A.M."/>
            <person name="Sukhacheva M.V."/>
            <person name="Grouzdev D.S."/>
            <person name="Ivanov T.M."/>
            <person name="Kuznetsov B."/>
            <person name="Gorlenko V.M."/>
        </authorList>
    </citation>
    <scope>NUCLEOTIDE SEQUENCE [LARGE SCALE GENOMIC DNA]</scope>
    <source>
        <strain evidence="2">isl-2</strain>
    </source>
</reference>
<dbReference type="RefSeq" id="WP_066786222.1">
    <property type="nucleotide sequence ID" value="NZ_LWQS01000047.1"/>
</dbReference>
<dbReference type="Proteomes" id="UP000078287">
    <property type="component" value="Unassembled WGS sequence"/>
</dbReference>
<proteinExistence type="predicted"/>
<name>A0A178MCC0_9CHLR</name>
<dbReference type="STRING" id="1707952.A6A03_13140"/>
<evidence type="ECO:0000313" key="1">
    <source>
        <dbReference type="EMBL" id="OAN46203.1"/>
    </source>
</evidence>
<keyword evidence="2" id="KW-1185">Reference proteome</keyword>
<dbReference type="EMBL" id="LWQS01000047">
    <property type="protein sequence ID" value="OAN46203.1"/>
    <property type="molecule type" value="Genomic_DNA"/>
</dbReference>
<comment type="caution">
    <text evidence="1">The sequence shown here is derived from an EMBL/GenBank/DDBJ whole genome shotgun (WGS) entry which is preliminary data.</text>
</comment>
<dbReference type="Gene3D" id="3.10.450.50">
    <property type="match status" value="1"/>
</dbReference>